<evidence type="ECO:0000256" key="4">
    <source>
        <dbReference type="ARBA" id="ARBA00023163"/>
    </source>
</evidence>
<dbReference type="InterPro" id="IPR016032">
    <property type="entry name" value="Sig_transdc_resp-reg_C-effctor"/>
</dbReference>
<feature type="domain" description="HTH luxR-type" evidence="6">
    <location>
        <begin position="148"/>
        <end position="213"/>
    </location>
</feature>
<feature type="modified residue" description="4-aspartylphosphate" evidence="5">
    <location>
        <position position="54"/>
    </location>
</feature>
<comment type="caution">
    <text evidence="8">The sequence shown here is derived from an EMBL/GenBank/DDBJ whole genome shotgun (WGS) entry which is preliminary data.</text>
</comment>
<evidence type="ECO:0000256" key="3">
    <source>
        <dbReference type="ARBA" id="ARBA00023125"/>
    </source>
</evidence>
<evidence type="ECO:0000259" key="7">
    <source>
        <dbReference type="PROSITE" id="PS50110"/>
    </source>
</evidence>
<dbReference type="InterPro" id="IPR011006">
    <property type="entry name" value="CheY-like_superfamily"/>
</dbReference>
<dbReference type="InterPro" id="IPR039420">
    <property type="entry name" value="WalR-like"/>
</dbReference>
<dbReference type="Pfam" id="PF00072">
    <property type="entry name" value="Response_reg"/>
    <property type="match status" value="1"/>
</dbReference>
<reference evidence="8 9" key="1">
    <citation type="submission" date="2020-08" db="EMBL/GenBank/DDBJ databases">
        <title>Sequencing the genomes of 1000 actinobacteria strains.</title>
        <authorList>
            <person name="Klenk H.-P."/>
        </authorList>
    </citation>
    <scope>NUCLEOTIDE SEQUENCE [LARGE SCALE GENOMIC DNA]</scope>
    <source>
        <strain evidence="8 9">DSM 45362</strain>
    </source>
</reference>
<dbReference type="CDD" id="cd17535">
    <property type="entry name" value="REC_NarL-like"/>
    <property type="match status" value="1"/>
</dbReference>
<sequence>MTDIMVVDDQILIRAGLVAMIKAMPGLTVVGEAATGEEAVSVAASAQPEVILMDIRMPGLSGIGATERILADGGAAPPKVLILTTFDLDEYVYAALRAGASGFLLKDTSPERLFAAITAIAGGDMLFAPTVVRRLIEANAPAERPLKPAPALDVLTGREREVLLLVARGLSNAEIALELFLSEATVKTHLNRLMSKLALSSRAQAVVVAYETGLVTPGNAQS</sequence>
<evidence type="ECO:0000259" key="6">
    <source>
        <dbReference type="PROSITE" id="PS50043"/>
    </source>
</evidence>
<keyword evidence="2" id="KW-0805">Transcription regulation</keyword>
<dbReference type="SMART" id="SM00448">
    <property type="entry name" value="REC"/>
    <property type="match status" value="1"/>
</dbReference>
<dbReference type="GO" id="GO:0000160">
    <property type="term" value="P:phosphorelay signal transduction system"/>
    <property type="evidence" value="ECO:0007669"/>
    <property type="project" value="InterPro"/>
</dbReference>
<dbReference type="Proteomes" id="UP000587527">
    <property type="component" value="Unassembled WGS sequence"/>
</dbReference>
<dbReference type="PANTHER" id="PTHR43214">
    <property type="entry name" value="TWO-COMPONENT RESPONSE REGULATOR"/>
    <property type="match status" value="1"/>
</dbReference>
<dbReference type="SUPFAM" id="SSF46894">
    <property type="entry name" value="C-terminal effector domain of the bipartite response regulators"/>
    <property type="match status" value="1"/>
</dbReference>
<organism evidence="8 9">
    <name type="scientific">Allocatelliglobosispora scoriae</name>
    <dbReference type="NCBI Taxonomy" id="643052"/>
    <lineage>
        <taxon>Bacteria</taxon>
        <taxon>Bacillati</taxon>
        <taxon>Actinomycetota</taxon>
        <taxon>Actinomycetes</taxon>
        <taxon>Micromonosporales</taxon>
        <taxon>Micromonosporaceae</taxon>
        <taxon>Allocatelliglobosispora</taxon>
    </lineage>
</organism>
<dbReference type="GO" id="GO:0006355">
    <property type="term" value="P:regulation of DNA-templated transcription"/>
    <property type="evidence" value="ECO:0007669"/>
    <property type="project" value="InterPro"/>
</dbReference>
<dbReference type="SMART" id="SM00421">
    <property type="entry name" value="HTH_LUXR"/>
    <property type="match status" value="1"/>
</dbReference>
<evidence type="ECO:0000313" key="8">
    <source>
        <dbReference type="EMBL" id="MBB5872707.1"/>
    </source>
</evidence>
<proteinExistence type="predicted"/>
<dbReference type="InterPro" id="IPR001789">
    <property type="entry name" value="Sig_transdc_resp-reg_receiver"/>
</dbReference>
<dbReference type="CDD" id="cd06170">
    <property type="entry name" value="LuxR_C_like"/>
    <property type="match status" value="1"/>
</dbReference>
<keyword evidence="4" id="KW-0804">Transcription</keyword>
<keyword evidence="9" id="KW-1185">Reference proteome</keyword>
<dbReference type="PROSITE" id="PS50043">
    <property type="entry name" value="HTH_LUXR_2"/>
    <property type="match status" value="1"/>
</dbReference>
<dbReference type="PROSITE" id="PS50110">
    <property type="entry name" value="RESPONSE_REGULATORY"/>
    <property type="match status" value="1"/>
</dbReference>
<dbReference type="AlphaFoldDB" id="A0A841BUC2"/>
<gene>
    <name evidence="8" type="ORF">F4553_006141</name>
</gene>
<dbReference type="EMBL" id="JACHMN010000003">
    <property type="protein sequence ID" value="MBB5872707.1"/>
    <property type="molecule type" value="Genomic_DNA"/>
</dbReference>
<evidence type="ECO:0000256" key="5">
    <source>
        <dbReference type="PROSITE-ProRule" id="PRU00169"/>
    </source>
</evidence>
<evidence type="ECO:0000256" key="2">
    <source>
        <dbReference type="ARBA" id="ARBA00023015"/>
    </source>
</evidence>
<protein>
    <submittedName>
        <fullName evidence="8">DNA-binding NarL/FixJ family response regulator</fullName>
    </submittedName>
</protein>
<accession>A0A841BUC2</accession>
<dbReference type="PANTHER" id="PTHR43214:SF24">
    <property type="entry name" value="TRANSCRIPTIONAL REGULATORY PROTEIN NARL-RELATED"/>
    <property type="match status" value="1"/>
</dbReference>
<dbReference type="PRINTS" id="PR00038">
    <property type="entry name" value="HTHLUXR"/>
</dbReference>
<name>A0A841BUC2_9ACTN</name>
<evidence type="ECO:0000313" key="9">
    <source>
        <dbReference type="Proteomes" id="UP000587527"/>
    </source>
</evidence>
<dbReference type="PROSITE" id="PS00622">
    <property type="entry name" value="HTH_LUXR_1"/>
    <property type="match status" value="1"/>
</dbReference>
<keyword evidence="3 8" id="KW-0238">DNA-binding</keyword>
<dbReference type="SUPFAM" id="SSF52172">
    <property type="entry name" value="CheY-like"/>
    <property type="match status" value="1"/>
</dbReference>
<dbReference type="Gene3D" id="3.40.50.2300">
    <property type="match status" value="1"/>
</dbReference>
<dbReference type="InterPro" id="IPR058245">
    <property type="entry name" value="NreC/VraR/RcsB-like_REC"/>
</dbReference>
<dbReference type="GO" id="GO:0003677">
    <property type="term" value="F:DNA binding"/>
    <property type="evidence" value="ECO:0007669"/>
    <property type="project" value="UniProtKB-KW"/>
</dbReference>
<dbReference type="InterPro" id="IPR000792">
    <property type="entry name" value="Tscrpt_reg_LuxR_C"/>
</dbReference>
<dbReference type="RefSeq" id="WP_184842759.1">
    <property type="nucleotide sequence ID" value="NZ_JACHMN010000003.1"/>
</dbReference>
<evidence type="ECO:0000256" key="1">
    <source>
        <dbReference type="ARBA" id="ARBA00022553"/>
    </source>
</evidence>
<dbReference type="Pfam" id="PF00196">
    <property type="entry name" value="GerE"/>
    <property type="match status" value="1"/>
</dbReference>
<keyword evidence="1 5" id="KW-0597">Phosphoprotein</keyword>
<feature type="domain" description="Response regulatory" evidence="7">
    <location>
        <begin position="3"/>
        <end position="121"/>
    </location>
</feature>